<dbReference type="InterPro" id="IPR002401">
    <property type="entry name" value="Cyt_P450_E_grp-I"/>
</dbReference>
<dbReference type="InParanoid" id="K1XZN3"/>
<dbReference type="CDD" id="cd11058">
    <property type="entry name" value="CYP60B-like"/>
    <property type="match status" value="1"/>
</dbReference>
<dbReference type="PANTHER" id="PTHR24305:SF210">
    <property type="entry name" value="CYTOCHROME P450 MONOOXYGENASE ASQL-RELATED"/>
    <property type="match status" value="1"/>
</dbReference>
<dbReference type="eggNOG" id="KOG0158">
    <property type="taxonomic scope" value="Eukaryota"/>
</dbReference>
<comment type="similarity">
    <text evidence="2 7">Belongs to the cytochrome P450 family.</text>
</comment>
<keyword evidence="4 6" id="KW-0479">Metal-binding</keyword>
<keyword evidence="9" id="KW-1185">Reference proteome</keyword>
<sequence length="539" mass="61063">MTSWATSNIMSSATLIMDNIRDNCSVSGLVAGTAIAYISYSLLTALYNLTLHPLAKYPGSKLYGAFYFPAYWDIYQGHDSEIYKQQHEKYGPLVRVRPNRLSFSTAQATKDIYLTRHANNYTLAKDPDLFSEPIEGTPSTLANVDAQNHKRQRRVISHAFSTAALRDQEDIVHRYTDMLISRLHEKVTGPEKGKVEISLWFNFMAFDIIGDLAFADQSHSLETGENSSWMTALYENLSASMFLRVCRAYPLAHFVVQSIMKLSPAVASIILKVKDDSTSKMMKRFESDTDRKDFTSHFLKHNNGHMTVAELTANADFFMIAGSETTATLLSGMLYLLTQNPTAFKKLREEIDANFTSMSEMSFVKESQLPYLHACTEEALRCYPPVPLDLPRVTPPHGAVDRRHPRTRKHQMSVGIHHLSTFHSARNFKNPMEFHPERWLGDKEYAGDELAVLQPFSIGPRNCLGKAAVAVASRKSQQLTGAEKGLAYAEVRSIMTRLLWNFDVELLPESKNWMVGQKSFGLWKKGPLWVKLSVRKDRR</sequence>
<proteinExistence type="inferred from homology"/>
<evidence type="ECO:0000313" key="9">
    <source>
        <dbReference type="Proteomes" id="UP000006753"/>
    </source>
</evidence>
<dbReference type="PROSITE" id="PS00086">
    <property type="entry name" value="CYTOCHROME_P450"/>
    <property type="match status" value="1"/>
</dbReference>
<dbReference type="KEGG" id="mbe:MBM_03287"/>
<dbReference type="GO" id="GO:0016705">
    <property type="term" value="F:oxidoreductase activity, acting on paired donors, with incorporation or reduction of molecular oxygen"/>
    <property type="evidence" value="ECO:0007669"/>
    <property type="project" value="InterPro"/>
</dbReference>
<dbReference type="InterPro" id="IPR001128">
    <property type="entry name" value="Cyt_P450"/>
</dbReference>
<dbReference type="InterPro" id="IPR050121">
    <property type="entry name" value="Cytochrome_P450_monoxygenase"/>
</dbReference>
<dbReference type="PRINTS" id="PR00463">
    <property type="entry name" value="EP450I"/>
</dbReference>
<evidence type="ECO:0000256" key="5">
    <source>
        <dbReference type="ARBA" id="ARBA00023004"/>
    </source>
</evidence>
<dbReference type="AlphaFoldDB" id="K1XZN3"/>
<evidence type="ECO:0000256" key="4">
    <source>
        <dbReference type="ARBA" id="ARBA00022723"/>
    </source>
</evidence>
<dbReference type="GO" id="GO:0020037">
    <property type="term" value="F:heme binding"/>
    <property type="evidence" value="ECO:0007669"/>
    <property type="project" value="InterPro"/>
</dbReference>
<dbReference type="HOGENOM" id="CLU_001570_14_11_1"/>
<protein>
    <submittedName>
        <fullName evidence="8">Isotrichodermin C-15 hydroxylase</fullName>
    </submittedName>
</protein>
<comment type="cofactor">
    <cofactor evidence="1 6">
        <name>heme</name>
        <dbReference type="ChEBI" id="CHEBI:30413"/>
    </cofactor>
</comment>
<dbReference type="EMBL" id="JH921433">
    <property type="protein sequence ID" value="EKD18294.1"/>
    <property type="molecule type" value="Genomic_DNA"/>
</dbReference>
<evidence type="ECO:0000256" key="6">
    <source>
        <dbReference type="PIRSR" id="PIRSR602401-1"/>
    </source>
</evidence>
<dbReference type="Gene3D" id="1.10.630.10">
    <property type="entry name" value="Cytochrome P450"/>
    <property type="match status" value="1"/>
</dbReference>
<reference evidence="8 9" key="1">
    <citation type="journal article" date="2012" name="BMC Genomics">
        <title>Sequencing the genome of Marssonina brunnea reveals fungus-poplar co-evolution.</title>
        <authorList>
            <person name="Zhu S."/>
            <person name="Cao Y.-Z."/>
            <person name="Jiang C."/>
            <person name="Tan B.-Y."/>
            <person name="Wang Z."/>
            <person name="Feng S."/>
            <person name="Zhang L."/>
            <person name="Su X.-H."/>
            <person name="Brejova B."/>
            <person name="Vinar T."/>
            <person name="Xu M."/>
            <person name="Wang M.-X."/>
            <person name="Zhang S.-G."/>
            <person name="Huang M.-R."/>
            <person name="Wu R."/>
            <person name="Zhou Y."/>
        </authorList>
    </citation>
    <scope>NUCLEOTIDE SEQUENCE [LARGE SCALE GENOMIC DNA]</scope>
    <source>
        <strain evidence="8 9">MB_m1</strain>
    </source>
</reference>
<evidence type="ECO:0000256" key="1">
    <source>
        <dbReference type="ARBA" id="ARBA00001971"/>
    </source>
</evidence>
<dbReference type="InterPro" id="IPR017972">
    <property type="entry name" value="Cyt_P450_CS"/>
</dbReference>
<evidence type="ECO:0000256" key="2">
    <source>
        <dbReference type="ARBA" id="ARBA00010617"/>
    </source>
</evidence>
<keyword evidence="5 6" id="KW-0408">Iron</keyword>
<organism evidence="8 9">
    <name type="scientific">Marssonina brunnea f. sp. multigermtubi (strain MB_m1)</name>
    <name type="common">Marssonina leaf spot fungus</name>
    <dbReference type="NCBI Taxonomy" id="1072389"/>
    <lineage>
        <taxon>Eukaryota</taxon>
        <taxon>Fungi</taxon>
        <taxon>Dikarya</taxon>
        <taxon>Ascomycota</taxon>
        <taxon>Pezizomycotina</taxon>
        <taxon>Leotiomycetes</taxon>
        <taxon>Helotiales</taxon>
        <taxon>Drepanopezizaceae</taxon>
        <taxon>Drepanopeziza</taxon>
    </lineage>
</organism>
<dbReference type="InterPro" id="IPR036396">
    <property type="entry name" value="Cyt_P450_sf"/>
</dbReference>
<keyword evidence="7" id="KW-0503">Monooxygenase</keyword>
<feature type="binding site" description="axial binding residue" evidence="6">
    <location>
        <position position="463"/>
    </location>
    <ligand>
        <name>heme</name>
        <dbReference type="ChEBI" id="CHEBI:30413"/>
    </ligand>
    <ligandPart>
        <name>Fe</name>
        <dbReference type="ChEBI" id="CHEBI:18248"/>
    </ligandPart>
</feature>
<dbReference type="PANTHER" id="PTHR24305">
    <property type="entry name" value="CYTOCHROME P450"/>
    <property type="match status" value="1"/>
</dbReference>
<keyword evidence="3 6" id="KW-0349">Heme</keyword>
<dbReference type="OrthoDB" id="1470350at2759"/>
<gene>
    <name evidence="8" type="ORF">MBM_03287</name>
</gene>
<evidence type="ECO:0000313" key="8">
    <source>
        <dbReference type="EMBL" id="EKD18294.1"/>
    </source>
</evidence>
<name>K1XZN3_MARBU</name>
<dbReference type="Pfam" id="PF00067">
    <property type="entry name" value="p450"/>
    <property type="match status" value="1"/>
</dbReference>
<evidence type="ECO:0000256" key="7">
    <source>
        <dbReference type="RuleBase" id="RU000461"/>
    </source>
</evidence>
<dbReference type="GO" id="GO:0004497">
    <property type="term" value="F:monooxygenase activity"/>
    <property type="evidence" value="ECO:0007669"/>
    <property type="project" value="UniProtKB-KW"/>
</dbReference>
<keyword evidence="7" id="KW-0560">Oxidoreductase</keyword>
<dbReference type="SUPFAM" id="SSF48264">
    <property type="entry name" value="Cytochrome P450"/>
    <property type="match status" value="1"/>
</dbReference>
<dbReference type="Proteomes" id="UP000006753">
    <property type="component" value="Unassembled WGS sequence"/>
</dbReference>
<accession>K1XZN3</accession>
<dbReference type="PRINTS" id="PR00385">
    <property type="entry name" value="P450"/>
</dbReference>
<dbReference type="GO" id="GO:0005506">
    <property type="term" value="F:iron ion binding"/>
    <property type="evidence" value="ECO:0007669"/>
    <property type="project" value="InterPro"/>
</dbReference>
<evidence type="ECO:0000256" key="3">
    <source>
        <dbReference type="ARBA" id="ARBA00022617"/>
    </source>
</evidence>
<dbReference type="STRING" id="1072389.K1XZN3"/>